<dbReference type="Gene3D" id="3.40.50.300">
    <property type="entry name" value="P-loop containing nucleotide triphosphate hydrolases"/>
    <property type="match status" value="1"/>
</dbReference>
<dbReference type="EMBL" id="VDFG01000430">
    <property type="protein sequence ID" value="MBA4465460.1"/>
    <property type="molecule type" value="Genomic_DNA"/>
</dbReference>
<dbReference type="Pfam" id="PF00270">
    <property type="entry name" value="DEAD"/>
    <property type="match status" value="2"/>
</dbReference>
<name>A0A838WMN8_9CYAN</name>
<comment type="caution">
    <text evidence="3">The sequence shown here is derived from an EMBL/GenBank/DDBJ whole genome shotgun (WGS) entry which is preliminary data.</text>
</comment>
<dbReference type="SMART" id="SM00487">
    <property type="entry name" value="DEXDc"/>
    <property type="match status" value="1"/>
</dbReference>
<protein>
    <submittedName>
        <fullName evidence="3">DEAD/DEAH box helicase</fullName>
    </submittedName>
</protein>
<keyword evidence="3" id="KW-0067">ATP-binding</keyword>
<keyword evidence="3" id="KW-0347">Helicase</keyword>
<feature type="domain" description="Helicase ATP-binding" evidence="2">
    <location>
        <begin position="100"/>
        <end position="343"/>
    </location>
</feature>
<evidence type="ECO:0000313" key="3">
    <source>
        <dbReference type="EMBL" id="MBA4465460.1"/>
    </source>
</evidence>
<dbReference type="GO" id="GO:0006289">
    <property type="term" value="P:nucleotide-excision repair"/>
    <property type="evidence" value="ECO:0007669"/>
    <property type="project" value="TreeGrafter"/>
</dbReference>
<gene>
    <name evidence="3" type="ORF">FHK98_07125</name>
</gene>
<proteinExistence type="predicted"/>
<evidence type="ECO:0000259" key="2">
    <source>
        <dbReference type="PROSITE" id="PS51192"/>
    </source>
</evidence>
<feature type="region of interest" description="Disordered" evidence="1">
    <location>
        <begin position="803"/>
        <end position="824"/>
    </location>
</feature>
<organism evidence="3 4">
    <name type="scientific">Cylindrospermopsis raciborskii CS-506_A</name>
    <dbReference type="NCBI Taxonomy" id="2585140"/>
    <lineage>
        <taxon>Bacteria</taxon>
        <taxon>Bacillati</taxon>
        <taxon>Cyanobacteriota</taxon>
        <taxon>Cyanophyceae</taxon>
        <taxon>Nostocales</taxon>
        <taxon>Aphanizomenonaceae</taxon>
        <taxon>Cylindrospermopsis</taxon>
    </lineage>
</organism>
<reference evidence="3 4" key="1">
    <citation type="journal article" date="2020" name="J. Appl. Phycol.">
        <title>Morphological changes and genome evolution in Raphidiopsis raciborskii CS-506 after 23 years in culture.</title>
        <authorList>
            <person name="Willis A."/>
            <person name="Bent S.J."/>
            <person name="Jameson I.D."/>
        </authorList>
    </citation>
    <scope>NUCLEOTIDE SEQUENCE [LARGE SCALE GENOMIC DNA]</scope>
    <source>
        <strain evidence="3 4">CS-506_A</strain>
    </source>
</reference>
<feature type="non-terminal residue" evidence="3">
    <location>
        <position position="954"/>
    </location>
</feature>
<dbReference type="InterPro" id="IPR011545">
    <property type="entry name" value="DEAD/DEAH_box_helicase_dom"/>
</dbReference>
<dbReference type="InterPro" id="IPR014001">
    <property type="entry name" value="Helicase_ATP-bd"/>
</dbReference>
<dbReference type="GO" id="GO:0036297">
    <property type="term" value="P:interstrand cross-link repair"/>
    <property type="evidence" value="ECO:0007669"/>
    <property type="project" value="TreeGrafter"/>
</dbReference>
<keyword evidence="3" id="KW-0378">Hydrolase</keyword>
<dbReference type="InterPro" id="IPR027417">
    <property type="entry name" value="P-loop_NTPase"/>
</dbReference>
<dbReference type="Proteomes" id="UP000538075">
    <property type="component" value="Unassembled WGS sequence"/>
</dbReference>
<dbReference type="GO" id="GO:0043138">
    <property type="term" value="F:3'-5' DNA helicase activity"/>
    <property type="evidence" value="ECO:0007669"/>
    <property type="project" value="TreeGrafter"/>
</dbReference>
<sequence>MTKYLDLDPKAAVEKTREDFIRYLLTNYPLRDPHLRHGFKQLLEQPGNLWQHPYIEGSQPYCSSRSVEQLVTEGVLHPEMATLFTPSNRRLYEHQEKAILAVLEHQQNIVVATGTGSGKTECFIIPMLNTLLKEEDNLSLAGVRILILYPMNALVNDQVKRLRRLLCRQKIAKIKFGFYTSRTKKDKQKAIESIREEFEAYDPKELWQLFDQNEKESVKEDELIDKAIEKTTQVQLLSRQEIWDSPPHILITNYSMLEHMLIRPKERKDIFNASENIFKMLVVDEAHTYNGATGSEVSMLIERFKASVGVNEKGKIRCIATSASLGDESVDKQVLEFAKELFGESFGQVIRGQRLTAEARLGNPYNLPPELISEDILQYLSILEIPAINAPINQWYDQLSAIVPEQELQAAHLQLAAGLPLKEDSWKIHKFLWLVLKQHPLIQRLIKILSSDPQPWEQIVCSQELWGIDLPIKLDGNVDDIDAKVALANLLRLGTLARDNPDDLPLLPVRLHLLFRSLEGLYACINPECLGAVRHPDYPERQVRYGQLYLNDKKICECCASPVLELGSCSQCGQAYVFTQRQDSGELQSLPRAIQALKENTKIYTLTSGNLDSITEEDEIDEDEEYQQPTIKTFKFELQKNGWIGKVSNEEFAPKERSENELYLAWHRKNDDKNQDGCYLNRCAACGAGIGRTNLAINRFVTYTDGALEAMLDSLFELLPEPEKIGNNSSKRKLLTFSDGRQDAAFFASDYQRTHTEIVYRQMLWRAFRRIKNDEGVTSVTQVINELKGKFLEVSIPHPDRKSDLNYTSYRPMDPEDEQKDRKNKIDAETLAEKRAKEILVREFALPFNRRLTLEAFALLTCHIDLDNNLIELVASKFAITNNEAVIILTALTDIIRRTGIVSIEGSSNYFPETGGFEGGRPEMIDVQGRSKNYLFLEKPPENKNSKKNYPVFL</sequence>
<dbReference type="PANTHER" id="PTHR47957:SF3">
    <property type="entry name" value="ATP-DEPENDENT HELICASE HRQ1"/>
    <property type="match status" value="1"/>
</dbReference>
<keyword evidence="3" id="KW-0547">Nucleotide-binding</keyword>
<evidence type="ECO:0000313" key="4">
    <source>
        <dbReference type="Proteomes" id="UP000538075"/>
    </source>
</evidence>
<dbReference type="GO" id="GO:0005524">
    <property type="term" value="F:ATP binding"/>
    <property type="evidence" value="ECO:0007669"/>
    <property type="project" value="InterPro"/>
</dbReference>
<dbReference type="GO" id="GO:0003676">
    <property type="term" value="F:nucleic acid binding"/>
    <property type="evidence" value="ECO:0007669"/>
    <property type="project" value="InterPro"/>
</dbReference>
<dbReference type="PROSITE" id="PS51192">
    <property type="entry name" value="HELICASE_ATP_BIND_1"/>
    <property type="match status" value="1"/>
</dbReference>
<evidence type="ECO:0000256" key="1">
    <source>
        <dbReference type="SAM" id="MobiDB-lite"/>
    </source>
</evidence>
<dbReference type="PANTHER" id="PTHR47957">
    <property type="entry name" value="ATP-DEPENDENT HELICASE HRQ1"/>
    <property type="match status" value="1"/>
</dbReference>
<dbReference type="SUPFAM" id="SSF52540">
    <property type="entry name" value="P-loop containing nucleoside triphosphate hydrolases"/>
    <property type="match status" value="1"/>
</dbReference>
<accession>A0A838WMN8</accession>
<dbReference type="AlphaFoldDB" id="A0A838WMN8"/>